<dbReference type="RefSeq" id="XP_066631685.1">
    <property type="nucleotide sequence ID" value="XM_066777590.1"/>
</dbReference>
<protein>
    <submittedName>
        <fullName evidence="2">Uncharacterized protein</fullName>
    </submittedName>
</protein>
<feature type="region of interest" description="Disordered" evidence="1">
    <location>
        <begin position="489"/>
        <end position="528"/>
    </location>
</feature>
<gene>
    <name evidence="2" type="ORF">SLS55_006154</name>
</gene>
<evidence type="ECO:0000256" key="1">
    <source>
        <dbReference type="SAM" id="MobiDB-lite"/>
    </source>
</evidence>
<sequence length="528" mass="60348">MFMHRDIEPETKAISSGYRWTLVYDIKNFEQPGVPSSSMLSAQMTRLYANFETWKLSHDDLESRYVYVLQKDYGDQLSLGSLLGGDLSLARALRDIGHKLGFDILLAKIEKRRHGHVEVYGYDYDYDSDHFGEVHEMEEILEEEISLLSVFDLSGRFLVRDVDIDKEEVLQRHWEDDDAASESNLEDIGYNPTATHSFRGTALVMMSHDEATIFLARAGCETAVMLDHLREQQPDNPDDPKGFQDFLLHKSFDGKRLVPDTDWDLLSRVTARALELDLEEHVYPILRRLLDEFNPPKPSVAPKFSGMVPMVLVGPVVTNYEDGRILLRFMRHLPEKMQGDGPKTLAAFPKIRELYRNFVTVYFDRAVGKEPLFVWSRPGAAPSTDNNNLFITDRARLTTFLQDPHYIEGRFPLAAYRQRKLMNHVPPDANCRSSLATGYLTVRKLKGGWETERMRWAENCKSFVSGIKQLGEAVDLEAVLGPETYASTVLRPEQRASEEPAAEGPDDREQVPPHMVYEWDGSRISLGK</sequence>
<keyword evidence="3" id="KW-1185">Reference proteome</keyword>
<dbReference type="GeneID" id="92010239"/>
<dbReference type="Proteomes" id="UP001430584">
    <property type="component" value="Unassembled WGS sequence"/>
</dbReference>
<dbReference type="EMBL" id="JAJVCZ030000006">
    <property type="protein sequence ID" value="KAL0258656.1"/>
    <property type="molecule type" value="Genomic_DNA"/>
</dbReference>
<evidence type="ECO:0000313" key="2">
    <source>
        <dbReference type="EMBL" id="KAL0258656.1"/>
    </source>
</evidence>
<reference evidence="2 3" key="1">
    <citation type="submission" date="2024-02" db="EMBL/GenBank/DDBJ databases">
        <title>De novo assembly and annotation of 12 fungi associated with fruit tree decline syndrome in Ontario, Canada.</title>
        <authorList>
            <person name="Sulman M."/>
            <person name="Ellouze W."/>
            <person name="Ilyukhin E."/>
        </authorList>
    </citation>
    <scope>NUCLEOTIDE SEQUENCE [LARGE SCALE GENOMIC DNA]</scope>
    <source>
        <strain evidence="2 3">FDS-637</strain>
    </source>
</reference>
<organism evidence="2 3">
    <name type="scientific">Diplodia seriata</name>
    <dbReference type="NCBI Taxonomy" id="420778"/>
    <lineage>
        <taxon>Eukaryota</taxon>
        <taxon>Fungi</taxon>
        <taxon>Dikarya</taxon>
        <taxon>Ascomycota</taxon>
        <taxon>Pezizomycotina</taxon>
        <taxon>Dothideomycetes</taxon>
        <taxon>Dothideomycetes incertae sedis</taxon>
        <taxon>Botryosphaeriales</taxon>
        <taxon>Botryosphaeriaceae</taxon>
        <taxon>Diplodia</taxon>
    </lineage>
</organism>
<accession>A0ABR3CDF3</accession>
<name>A0ABR3CDF3_9PEZI</name>
<comment type="caution">
    <text evidence="2">The sequence shown here is derived from an EMBL/GenBank/DDBJ whole genome shotgun (WGS) entry which is preliminary data.</text>
</comment>
<proteinExistence type="predicted"/>
<evidence type="ECO:0000313" key="3">
    <source>
        <dbReference type="Proteomes" id="UP001430584"/>
    </source>
</evidence>